<evidence type="ECO:0008006" key="3">
    <source>
        <dbReference type="Google" id="ProtNLM"/>
    </source>
</evidence>
<accession>A0A2P2JY00</accession>
<dbReference type="AlphaFoldDB" id="A0A2P2JY00"/>
<protein>
    <recommendedName>
        <fullName evidence="3">Secreted protein</fullName>
    </recommendedName>
</protein>
<feature type="signal peptide" evidence="1">
    <location>
        <begin position="1"/>
        <end position="21"/>
    </location>
</feature>
<feature type="chain" id="PRO_5015194900" description="Secreted protein" evidence="1">
    <location>
        <begin position="22"/>
        <end position="60"/>
    </location>
</feature>
<dbReference type="EMBL" id="GGEC01017847">
    <property type="protein sequence ID" value="MBW98330.1"/>
    <property type="molecule type" value="Transcribed_RNA"/>
</dbReference>
<organism evidence="2">
    <name type="scientific">Rhizophora mucronata</name>
    <name type="common">Asiatic mangrove</name>
    <dbReference type="NCBI Taxonomy" id="61149"/>
    <lineage>
        <taxon>Eukaryota</taxon>
        <taxon>Viridiplantae</taxon>
        <taxon>Streptophyta</taxon>
        <taxon>Embryophyta</taxon>
        <taxon>Tracheophyta</taxon>
        <taxon>Spermatophyta</taxon>
        <taxon>Magnoliopsida</taxon>
        <taxon>eudicotyledons</taxon>
        <taxon>Gunneridae</taxon>
        <taxon>Pentapetalae</taxon>
        <taxon>rosids</taxon>
        <taxon>fabids</taxon>
        <taxon>Malpighiales</taxon>
        <taxon>Rhizophoraceae</taxon>
        <taxon>Rhizophora</taxon>
    </lineage>
</organism>
<evidence type="ECO:0000313" key="2">
    <source>
        <dbReference type="EMBL" id="MBW98330.1"/>
    </source>
</evidence>
<sequence>MFEILISVVVVTVVVVAVGAAATTGDGRVTRGLTAFIHYSSSQEHPTLPLLLFLSLDLKI</sequence>
<evidence type="ECO:0000256" key="1">
    <source>
        <dbReference type="SAM" id="SignalP"/>
    </source>
</evidence>
<keyword evidence="1" id="KW-0732">Signal</keyword>
<reference evidence="2" key="1">
    <citation type="submission" date="2018-02" db="EMBL/GenBank/DDBJ databases">
        <title>Rhizophora mucronata_Transcriptome.</title>
        <authorList>
            <person name="Meera S.P."/>
            <person name="Sreeshan A."/>
            <person name="Augustine A."/>
        </authorList>
    </citation>
    <scope>NUCLEOTIDE SEQUENCE</scope>
    <source>
        <tissue evidence="2">Leaf</tissue>
    </source>
</reference>
<proteinExistence type="predicted"/>
<name>A0A2P2JY00_RHIMU</name>